<reference evidence="1 2" key="1">
    <citation type="journal article" date="2021" name="BMC Genomics">
        <title>Datura genome reveals duplications of psychoactive alkaloid biosynthetic genes and high mutation rate following tissue culture.</title>
        <authorList>
            <person name="Rajewski A."/>
            <person name="Carter-House D."/>
            <person name="Stajich J."/>
            <person name="Litt A."/>
        </authorList>
    </citation>
    <scope>NUCLEOTIDE SEQUENCE [LARGE SCALE GENOMIC DNA]</scope>
    <source>
        <strain evidence="1">AR-01</strain>
    </source>
</reference>
<gene>
    <name evidence="1" type="ORF">HAX54_001871</name>
</gene>
<keyword evidence="2" id="KW-1185">Reference proteome</keyword>
<evidence type="ECO:0000313" key="1">
    <source>
        <dbReference type="EMBL" id="MCD7465767.1"/>
    </source>
</evidence>
<protein>
    <submittedName>
        <fullName evidence="1">Uncharacterized protein</fullName>
    </submittedName>
</protein>
<organism evidence="1 2">
    <name type="scientific">Datura stramonium</name>
    <name type="common">Jimsonweed</name>
    <name type="synonym">Common thornapple</name>
    <dbReference type="NCBI Taxonomy" id="4076"/>
    <lineage>
        <taxon>Eukaryota</taxon>
        <taxon>Viridiplantae</taxon>
        <taxon>Streptophyta</taxon>
        <taxon>Embryophyta</taxon>
        <taxon>Tracheophyta</taxon>
        <taxon>Spermatophyta</taxon>
        <taxon>Magnoliopsida</taxon>
        <taxon>eudicotyledons</taxon>
        <taxon>Gunneridae</taxon>
        <taxon>Pentapetalae</taxon>
        <taxon>asterids</taxon>
        <taxon>lamiids</taxon>
        <taxon>Solanales</taxon>
        <taxon>Solanaceae</taxon>
        <taxon>Solanoideae</taxon>
        <taxon>Datureae</taxon>
        <taxon>Datura</taxon>
    </lineage>
</organism>
<dbReference type="Proteomes" id="UP000823775">
    <property type="component" value="Unassembled WGS sequence"/>
</dbReference>
<evidence type="ECO:0000313" key="2">
    <source>
        <dbReference type="Proteomes" id="UP000823775"/>
    </source>
</evidence>
<name>A0ABS8T5A8_DATST</name>
<comment type="caution">
    <text evidence="1">The sequence shown here is derived from an EMBL/GenBank/DDBJ whole genome shotgun (WGS) entry which is preliminary data.</text>
</comment>
<feature type="non-terminal residue" evidence="1">
    <location>
        <position position="1"/>
    </location>
</feature>
<dbReference type="EMBL" id="JACEIK010001078">
    <property type="protein sequence ID" value="MCD7465767.1"/>
    <property type="molecule type" value="Genomic_DNA"/>
</dbReference>
<sequence>DLIVIARRPYIHKNIGNRLKQKQNKFLEGKDIFNGSVILPPWSAHLSSKIAATSQ</sequence>
<feature type="non-terminal residue" evidence="1">
    <location>
        <position position="55"/>
    </location>
</feature>
<proteinExistence type="predicted"/>
<accession>A0ABS8T5A8</accession>